<dbReference type="GO" id="GO:0004553">
    <property type="term" value="F:hydrolase activity, hydrolyzing O-glycosyl compounds"/>
    <property type="evidence" value="ECO:0007669"/>
    <property type="project" value="InterPro"/>
</dbReference>
<dbReference type="GO" id="GO:0030246">
    <property type="term" value="F:carbohydrate binding"/>
    <property type="evidence" value="ECO:0007669"/>
    <property type="project" value="InterPro"/>
</dbReference>
<organism evidence="4 5">
    <name type="scientific">Pseudoalteromonas caenipelagi</name>
    <dbReference type="NCBI Taxonomy" id="2726988"/>
    <lineage>
        <taxon>Bacteria</taxon>
        <taxon>Pseudomonadati</taxon>
        <taxon>Pseudomonadota</taxon>
        <taxon>Gammaproteobacteria</taxon>
        <taxon>Alteromonadales</taxon>
        <taxon>Pseudoalteromonadaceae</taxon>
        <taxon>Pseudoalteromonas</taxon>
    </lineage>
</organism>
<proteinExistence type="predicted"/>
<evidence type="ECO:0000259" key="3">
    <source>
        <dbReference type="SMART" id="SM00495"/>
    </source>
</evidence>
<evidence type="ECO:0000256" key="2">
    <source>
        <dbReference type="SAM" id="SignalP"/>
    </source>
</evidence>
<dbReference type="InterPro" id="IPR003610">
    <property type="entry name" value="CBM5/12"/>
</dbReference>
<comment type="caution">
    <text evidence="4">The sequence shown here is derived from an EMBL/GenBank/DDBJ whole genome shotgun (WGS) entry which is preliminary data.</text>
</comment>
<feature type="signal peptide" evidence="2">
    <location>
        <begin position="1"/>
        <end position="17"/>
    </location>
</feature>
<dbReference type="InterPro" id="IPR036573">
    <property type="entry name" value="CBM_sf_5/12"/>
</dbReference>
<dbReference type="Pfam" id="PF02839">
    <property type="entry name" value="CBM_5_12"/>
    <property type="match status" value="1"/>
</dbReference>
<keyword evidence="5" id="KW-1185">Reference proteome</keyword>
<protein>
    <recommendedName>
        <fullName evidence="3">Chitin-binding type-3 domain-containing protein</fullName>
    </recommendedName>
</protein>
<dbReference type="GO" id="GO:0005975">
    <property type="term" value="P:carbohydrate metabolic process"/>
    <property type="evidence" value="ECO:0007669"/>
    <property type="project" value="InterPro"/>
</dbReference>
<gene>
    <name evidence="4" type="ORF">HG263_10095</name>
</gene>
<dbReference type="Proteomes" id="UP000586305">
    <property type="component" value="Unassembled WGS sequence"/>
</dbReference>
<dbReference type="SMART" id="SM00495">
    <property type="entry name" value="ChtBD3"/>
    <property type="match status" value="1"/>
</dbReference>
<evidence type="ECO:0000256" key="1">
    <source>
        <dbReference type="ARBA" id="ARBA00022801"/>
    </source>
</evidence>
<dbReference type="EMBL" id="JABBPG010000003">
    <property type="protein sequence ID" value="NOU50883.1"/>
    <property type="molecule type" value="Genomic_DNA"/>
</dbReference>
<accession>A0A849VEE6</accession>
<dbReference type="SUPFAM" id="SSF51055">
    <property type="entry name" value="Carbohydrate binding domain"/>
    <property type="match status" value="1"/>
</dbReference>
<dbReference type="RefSeq" id="WP_171625954.1">
    <property type="nucleotide sequence ID" value="NZ_JABBPG010000003.1"/>
</dbReference>
<evidence type="ECO:0000313" key="4">
    <source>
        <dbReference type="EMBL" id="NOU50883.1"/>
    </source>
</evidence>
<keyword evidence="1" id="KW-0378">Hydrolase</keyword>
<evidence type="ECO:0000313" key="5">
    <source>
        <dbReference type="Proteomes" id="UP000586305"/>
    </source>
</evidence>
<sequence>MKYIYLGILLLSSSVLANVTHVNFQLPNYYSSDLFYQQLDIDKPMYDDVKALYLTLQQNNQNQSLDKLLSIQYMRSPISQPIITLSAVRHLSVSLLANNNVTPESFEHSVLALYYLERLALVAPDPQWAIDAQRKLARQVNKALSYDSLNVKEDLTSHANFHNAFNKNPDNAVSSGTALVASLIDDPGNIITLTLLTASRLWLGGEASYDDPSTLNYFILTSFYSNRALTMAHKLENHFLADPDNYKPMRLASLLGGWNTLPRRWLAKLHGDKQSQWLIEQEQTHWFNINPGFHSITFASGYFNEPQYFVTGFGYIMQGLNACNQDLTFRSCSDNPRFSFNRLVFISSFIDYAIKAGDFNTANSLLNVKHWPDFHFPQWHIGHSAFAQREHNMVELHERWNNDIRDDDEAFITTTKRQWGDDTMTCQTCHQQQGRTWTKEQEDEAKNPPSSVDVIGQWPSVTTSWTSSVQAFIDCTKTETWNSQVVYQASDRIQFQHALYEAKWWTKSEQPNLSNQFDVWQFIGFCHEGSSQ</sequence>
<dbReference type="GO" id="GO:0005576">
    <property type="term" value="C:extracellular region"/>
    <property type="evidence" value="ECO:0007669"/>
    <property type="project" value="InterPro"/>
</dbReference>
<reference evidence="4 5" key="1">
    <citation type="submission" date="2020-04" db="EMBL/GenBank/DDBJ databases">
        <title>Pseudoalteromonas caenipelagi sp. nov., isolated from a tidal flat.</title>
        <authorList>
            <person name="Park S."/>
            <person name="Yoon J.-H."/>
        </authorList>
    </citation>
    <scope>NUCLEOTIDE SEQUENCE [LARGE SCALE GENOMIC DNA]</scope>
    <source>
        <strain evidence="4 5">JBTF-M23</strain>
    </source>
</reference>
<name>A0A849VEE6_9GAMM</name>
<dbReference type="CDD" id="cd12215">
    <property type="entry name" value="ChiC_BD"/>
    <property type="match status" value="1"/>
</dbReference>
<keyword evidence="2" id="KW-0732">Signal</keyword>
<feature type="chain" id="PRO_5032716434" description="Chitin-binding type-3 domain-containing protein" evidence="2">
    <location>
        <begin position="18"/>
        <end position="532"/>
    </location>
</feature>
<feature type="domain" description="Chitin-binding type-3" evidence="3">
    <location>
        <begin position="478"/>
        <end position="523"/>
    </location>
</feature>
<dbReference type="AlphaFoldDB" id="A0A849VEE6"/>
<dbReference type="Gene3D" id="2.10.10.20">
    <property type="entry name" value="Carbohydrate-binding module superfamily 5/12"/>
    <property type="match status" value="1"/>
</dbReference>